<evidence type="ECO:0000313" key="2">
    <source>
        <dbReference type="EMBL" id="KAH3877957.1"/>
    </source>
</evidence>
<proteinExistence type="predicted"/>
<accession>A0A9D4MI01</accession>
<keyword evidence="3" id="KW-1185">Reference proteome</keyword>
<dbReference type="InterPro" id="IPR000086">
    <property type="entry name" value="NUDIX_hydrolase_dom"/>
</dbReference>
<organism evidence="2 3">
    <name type="scientific">Dreissena polymorpha</name>
    <name type="common">Zebra mussel</name>
    <name type="synonym">Mytilus polymorpha</name>
    <dbReference type="NCBI Taxonomy" id="45954"/>
    <lineage>
        <taxon>Eukaryota</taxon>
        <taxon>Metazoa</taxon>
        <taxon>Spiralia</taxon>
        <taxon>Lophotrochozoa</taxon>
        <taxon>Mollusca</taxon>
        <taxon>Bivalvia</taxon>
        <taxon>Autobranchia</taxon>
        <taxon>Heteroconchia</taxon>
        <taxon>Euheterodonta</taxon>
        <taxon>Imparidentia</taxon>
        <taxon>Neoheterodontei</taxon>
        <taxon>Myida</taxon>
        <taxon>Dreissenoidea</taxon>
        <taxon>Dreissenidae</taxon>
        <taxon>Dreissena</taxon>
    </lineage>
</organism>
<name>A0A9D4MI01_DREPO</name>
<dbReference type="Pfam" id="PF15916">
    <property type="entry name" value="DUF4743"/>
    <property type="match status" value="1"/>
</dbReference>
<dbReference type="SUPFAM" id="SSF55811">
    <property type="entry name" value="Nudix"/>
    <property type="match status" value="1"/>
</dbReference>
<dbReference type="Proteomes" id="UP000828390">
    <property type="component" value="Unassembled WGS sequence"/>
</dbReference>
<feature type="domain" description="Nudix hydrolase" evidence="1">
    <location>
        <begin position="124"/>
        <end position="264"/>
    </location>
</feature>
<dbReference type="AlphaFoldDB" id="A0A9D4MI01"/>
<dbReference type="PANTHER" id="PTHR13622">
    <property type="entry name" value="THIAMIN PYROPHOSPHOKINASE"/>
    <property type="match status" value="1"/>
</dbReference>
<dbReference type="CDD" id="cd03676">
    <property type="entry name" value="NUDIX_Tnr3_like"/>
    <property type="match status" value="1"/>
</dbReference>
<dbReference type="EMBL" id="JAIWYP010000001">
    <property type="protein sequence ID" value="KAH3877957.1"/>
    <property type="molecule type" value="Genomic_DNA"/>
</dbReference>
<reference evidence="2" key="1">
    <citation type="journal article" date="2019" name="bioRxiv">
        <title>The Genome of the Zebra Mussel, Dreissena polymorpha: A Resource for Invasive Species Research.</title>
        <authorList>
            <person name="McCartney M.A."/>
            <person name="Auch B."/>
            <person name="Kono T."/>
            <person name="Mallez S."/>
            <person name="Zhang Y."/>
            <person name="Obille A."/>
            <person name="Becker A."/>
            <person name="Abrahante J.E."/>
            <person name="Garbe J."/>
            <person name="Badalamenti J.P."/>
            <person name="Herman A."/>
            <person name="Mangelson H."/>
            <person name="Liachko I."/>
            <person name="Sullivan S."/>
            <person name="Sone E.D."/>
            <person name="Koren S."/>
            <person name="Silverstein K.A.T."/>
            <person name="Beckman K.B."/>
            <person name="Gohl D.M."/>
        </authorList>
    </citation>
    <scope>NUCLEOTIDE SEQUENCE</scope>
    <source>
        <strain evidence="2">Duluth1</strain>
        <tissue evidence="2">Whole animal</tissue>
    </source>
</reference>
<dbReference type="InterPro" id="IPR015797">
    <property type="entry name" value="NUDIX_hydrolase-like_dom_sf"/>
</dbReference>
<reference evidence="2" key="2">
    <citation type="submission" date="2020-11" db="EMBL/GenBank/DDBJ databases">
        <authorList>
            <person name="McCartney M.A."/>
            <person name="Auch B."/>
            <person name="Kono T."/>
            <person name="Mallez S."/>
            <person name="Becker A."/>
            <person name="Gohl D.M."/>
            <person name="Silverstein K.A.T."/>
            <person name="Koren S."/>
            <person name="Bechman K.B."/>
            <person name="Herman A."/>
            <person name="Abrahante J.E."/>
            <person name="Garbe J."/>
        </authorList>
    </citation>
    <scope>NUCLEOTIDE SEQUENCE</scope>
    <source>
        <strain evidence="2">Duluth1</strain>
        <tissue evidence="2">Whole animal</tissue>
    </source>
</reference>
<dbReference type="PROSITE" id="PS51462">
    <property type="entry name" value="NUDIX"/>
    <property type="match status" value="1"/>
</dbReference>
<evidence type="ECO:0000259" key="1">
    <source>
        <dbReference type="PROSITE" id="PS51462"/>
    </source>
</evidence>
<dbReference type="InterPro" id="IPR031804">
    <property type="entry name" value="DUF4743"/>
</dbReference>
<protein>
    <recommendedName>
        <fullName evidence="1">Nudix hydrolase domain-containing protein</fullName>
    </recommendedName>
</protein>
<evidence type="ECO:0000313" key="3">
    <source>
        <dbReference type="Proteomes" id="UP000828390"/>
    </source>
</evidence>
<gene>
    <name evidence="2" type="ORF">DPMN_001836</name>
</gene>
<sequence>AFKRLGCIPFYIDGKRVGIISPEVFKELETYPDVFKVVETSPNNHNHVKYMNMVHKAVYLDERFTTPEDKTEAFNKVLLDMREKDKFFSLRGWRNETYGVYFRKKDPPLCHVERSGCALFGFIQYGVHINGYTYRDGKMMMWVGRRSPTKPTYPNMLDNMCAGGLASGLGILECARKECEEEACVDDETLQRLTPAGTISYCYKDKRGILPETEFVYDLEVSPDFVPKSGDGEMSMFYQLTMEEVQQKIIAEEFKPNCALVIVDFMVRHGLLTPDEEPYYSYIIERMHVNIQPPL</sequence>
<dbReference type="FunFam" id="3.90.79.10:FF:000019">
    <property type="entry name" value="Thiamin pyrophosphokinase, putative"/>
    <property type="match status" value="1"/>
</dbReference>
<dbReference type="PANTHER" id="PTHR13622:SF8">
    <property type="entry name" value="THIAMIN PYROPHOSPHOKINASE 1"/>
    <property type="match status" value="1"/>
</dbReference>
<dbReference type="Gene3D" id="3.90.79.10">
    <property type="entry name" value="Nucleoside Triphosphate Pyrophosphohydrolase"/>
    <property type="match status" value="1"/>
</dbReference>
<feature type="non-terminal residue" evidence="2">
    <location>
        <position position="295"/>
    </location>
</feature>
<comment type="caution">
    <text evidence="2">The sequence shown here is derived from an EMBL/GenBank/DDBJ whole genome shotgun (WGS) entry which is preliminary data.</text>
</comment>
<dbReference type="GO" id="GO:0044715">
    <property type="term" value="F:8-oxo-dGDP phosphatase activity"/>
    <property type="evidence" value="ECO:0007669"/>
    <property type="project" value="TreeGrafter"/>
</dbReference>
<dbReference type="Pfam" id="PF00293">
    <property type="entry name" value="NUDIX"/>
    <property type="match status" value="1"/>
</dbReference>